<name>G4T1P4_META2</name>
<evidence type="ECO:0000313" key="3">
    <source>
        <dbReference type="Proteomes" id="UP000008315"/>
    </source>
</evidence>
<keyword evidence="1" id="KW-0812">Transmembrane</keyword>
<dbReference type="PATRIC" id="fig|271065.3.peg.1835"/>
<evidence type="ECO:0000313" key="2">
    <source>
        <dbReference type="EMBL" id="CCE23476.1"/>
    </source>
</evidence>
<dbReference type="HOGENOM" id="CLU_207868_0_0_6"/>
<proteinExistence type="predicted"/>
<dbReference type="RefSeq" id="WP_014148269.1">
    <property type="nucleotide sequence ID" value="NC_016112.1"/>
</dbReference>
<dbReference type="AlphaFoldDB" id="G4T1P4"/>
<accession>G4T1P4</accession>
<evidence type="ECO:0000256" key="1">
    <source>
        <dbReference type="SAM" id="Phobius"/>
    </source>
</evidence>
<protein>
    <submittedName>
        <fullName evidence="2">Uncharacterized protein</fullName>
    </submittedName>
</protein>
<reference evidence="3" key="1">
    <citation type="journal article" date="2012" name="J. Bacteriol.">
        <title>Genome sequence of the haloalkaliphilic methanotrophic bacterium Methylomicrobium alcaliphilum 20Z.</title>
        <authorList>
            <person name="Vuilleumier S."/>
            <person name="Khmelenina V.N."/>
            <person name="Bringel F."/>
            <person name="Reshetnikov A.S."/>
            <person name="Lajus A."/>
            <person name="Mangenot S."/>
            <person name="Rouy Z."/>
            <person name="Op den Camp H.J."/>
            <person name="Jetten M.S."/>
            <person name="Dispirito A.A."/>
            <person name="Dunfield P."/>
            <person name="Klotz M.G."/>
            <person name="Semrau J.D."/>
            <person name="Stein L.Y."/>
            <person name="Barbe V."/>
            <person name="Medigue C."/>
            <person name="Trotsenko Y.A."/>
            <person name="Kalyuzhnaya M.G."/>
        </authorList>
    </citation>
    <scope>NUCLEOTIDE SEQUENCE [LARGE SCALE GENOMIC DNA]</scope>
    <source>
        <strain evidence="3">DSM 19304 / NCIMB 14124 / VKM B-2133 / 20Z</strain>
    </source>
</reference>
<sequence>MNFFIRLKYALLMIFLAILEIGPIPIAAIIGLFIVIFLPRWFKDAIDRMYHSNDSRKK</sequence>
<keyword evidence="3" id="KW-1185">Reference proteome</keyword>
<keyword evidence="1" id="KW-1133">Transmembrane helix</keyword>
<dbReference type="Proteomes" id="UP000008315">
    <property type="component" value="Chromosome"/>
</dbReference>
<feature type="transmembrane region" description="Helical" evidence="1">
    <location>
        <begin position="12"/>
        <end position="38"/>
    </location>
</feature>
<dbReference type="EMBL" id="FO082060">
    <property type="protein sequence ID" value="CCE23476.1"/>
    <property type="molecule type" value="Genomic_DNA"/>
</dbReference>
<keyword evidence="1" id="KW-0472">Membrane</keyword>
<organism evidence="2 3">
    <name type="scientific">Methylotuvimicrobium alcaliphilum (strain DSM 19304 / NCIMB 14124 / VKM B-2133 / 20Z)</name>
    <name type="common">Methylomicrobium alcaliphilum</name>
    <dbReference type="NCBI Taxonomy" id="1091494"/>
    <lineage>
        <taxon>Bacteria</taxon>
        <taxon>Pseudomonadati</taxon>
        <taxon>Pseudomonadota</taxon>
        <taxon>Gammaproteobacteria</taxon>
        <taxon>Methylococcales</taxon>
        <taxon>Methylococcaceae</taxon>
        <taxon>Methylotuvimicrobium</taxon>
    </lineage>
</organism>
<dbReference type="KEGG" id="mah:MEALZ_1790"/>
<dbReference type="STRING" id="1091494.MEALZ_1790"/>
<gene>
    <name evidence="2" type="ordered locus">MEALZ_1790</name>
</gene>